<feature type="compositionally biased region" description="Basic and acidic residues" evidence="2">
    <location>
        <begin position="58"/>
        <end position="75"/>
    </location>
</feature>
<feature type="compositionally biased region" description="Polar residues" evidence="2">
    <location>
        <begin position="624"/>
        <end position="633"/>
    </location>
</feature>
<protein>
    <submittedName>
        <fullName evidence="4">Flagellar hook-length control protein FliK</fullName>
    </submittedName>
</protein>
<dbReference type="EMBL" id="CP037452">
    <property type="protein sequence ID" value="QDV50202.1"/>
    <property type="molecule type" value="Genomic_DNA"/>
</dbReference>
<accession>A0A518IAX0</accession>
<dbReference type="Gene3D" id="3.30.750.140">
    <property type="match status" value="1"/>
</dbReference>
<feature type="compositionally biased region" description="Basic and acidic residues" evidence="2">
    <location>
        <begin position="103"/>
        <end position="131"/>
    </location>
</feature>
<evidence type="ECO:0000256" key="1">
    <source>
        <dbReference type="SAM" id="Coils"/>
    </source>
</evidence>
<dbReference type="KEGG" id="gfm:Enr17x_22400"/>
<dbReference type="OrthoDB" id="292554at2"/>
<dbReference type="AlphaFoldDB" id="A0A518IAX0"/>
<name>A0A518IAX0_9PLAN</name>
<dbReference type="PANTHER" id="PTHR37533:SF2">
    <property type="entry name" value="FLAGELLAR HOOK-LENGTH CONTROL PROTEIN"/>
    <property type="match status" value="1"/>
</dbReference>
<feature type="region of interest" description="Disordered" evidence="2">
    <location>
        <begin position="565"/>
        <end position="644"/>
    </location>
</feature>
<dbReference type="Proteomes" id="UP000318313">
    <property type="component" value="Chromosome"/>
</dbReference>
<feature type="region of interest" description="Disordered" evidence="2">
    <location>
        <begin position="390"/>
        <end position="409"/>
    </location>
</feature>
<dbReference type="CDD" id="cd17470">
    <property type="entry name" value="T3SS_Flik_C"/>
    <property type="match status" value="1"/>
</dbReference>
<feature type="compositionally biased region" description="Low complexity" evidence="2">
    <location>
        <begin position="44"/>
        <end position="57"/>
    </location>
</feature>
<feature type="region of interest" description="Disordered" evidence="2">
    <location>
        <begin position="333"/>
        <end position="359"/>
    </location>
</feature>
<dbReference type="RefSeq" id="WP_145308537.1">
    <property type="nucleotide sequence ID" value="NZ_CP037452.1"/>
</dbReference>
<sequence>MADSHKISLLDLQAPDLSQYGKKNRDLNRGATRSTDSSYRKQLSESLSKKQTSSSTEKASERESRSADLKSDQARTKSNTPEARSTSESRQDQAAAESQQRNISRDETTSVSEESRVTDSRTEKTVTDQEQKLQGNSETIETTEEVINPQPANNLPTKDKEQNYSLFNTAFAVQNEGAFDQEVTTADSEVQPPANFQLVDDQSLVNLQTDVTETGLDQAIPIPEGLADQLNKQFVETSQTDSGQEVADVDVSSFNQELNTANQLDSSLTEQAESENQSSEAELNLQLEKLSELEISDELKQAIEDYRTKNSDNGAGSTDGDEVDIQALIQQRYQRSRNEDQSKSDSDEANQGEIPLDHDSLQQVSDTVIEQLQQEPESEQPDITEIVKESSAREAERAKQTDQQNEEVTQTVVNQGLKPASEILSQIQTESTKAAPVSQDSNVVDQDQTLSQQTGTPLSSQATGTQSTTPVGPPVDVKQVEQLVERVVEAVRQSQSTGQQLKIRLSPPELGTLQIEVSLKNGEYTAKLEVQNKHAQKVINDNIAQLKEALTKTGVSLDRIDVNINTDSTEDQRSSHSDAQSQSGSDFESNQFSENTGDSDERQQEPGFTDESARQEDSAEPDSPQVTRSQGIATENVEEIDVQI</sequence>
<feature type="compositionally biased region" description="Low complexity" evidence="2">
    <location>
        <begin position="577"/>
        <end position="586"/>
    </location>
</feature>
<feature type="region of interest" description="Disordered" evidence="2">
    <location>
        <begin position="428"/>
        <end position="474"/>
    </location>
</feature>
<evidence type="ECO:0000313" key="4">
    <source>
        <dbReference type="EMBL" id="QDV50202.1"/>
    </source>
</evidence>
<dbReference type="Pfam" id="PF02120">
    <property type="entry name" value="Flg_hook"/>
    <property type="match status" value="1"/>
</dbReference>
<keyword evidence="1" id="KW-0175">Coiled coil</keyword>
<feature type="compositionally biased region" description="Polar residues" evidence="2">
    <location>
        <begin position="428"/>
        <end position="470"/>
    </location>
</feature>
<feature type="compositionally biased region" description="Polar residues" evidence="2">
    <location>
        <begin position="587"/>
        <end position="596"/>
    </location>
</feature>
<evidence type="ECO:0000313" key="5">
    <source>
        <dbReference type="Proteomes" id="UP000318313"/>
    </source>
</evidence>
<organism evidence="4 5">
    <name type="scientific">Gimesia fumaroli</name>
    <dbReference type="NCBI Taxonomy" id="2527976"/>
    <lineage>
        <taxon>Bacteria</taxon>
        <taxon>Pseudomonadati</taxon>
        <taxon>Planctomycetota</taxon>
        <taxon>Planctomycetia</taxon>
        <taxon>Planctomycetales</taxon>
        <taxon>Planctomycetaceae</taxon>
        <taxon>Gimesia</taxon>
    </lineage>
</organism>
<keyword evidence="5" id="KW-1185">Reference proteome</keyword>
<dbReference type="InterPro" id="IPR038610">
    <property type="entry name" value="FliK-like_C_sf"/>
</dbReference>
<dbReference type="PANTHER" id="PTHR37533">
    <property type="entry name" value="FLAGELLAR HOOK-LENGTH CONTROL PROTEIN"/>
    <property type="match status" value="1"/>
</dbReference>
<feature type="domain" description="Flagellar hook-length control protein-like C-terminal" evidence="3">
    <location>
        <begin position="493"/>
        <end position="569"/>
    </location>
</feature>
<keyword evidence="4" id="KW-0282">Flagellum</keyword>
<dbReference type="InterPro" id="IPR052563">
    <property type="entry name" value="FliK"/>
</dbReference>
<reference evidence="4 5" key="1">
    <citation type="submission" date="2019-03" db="EMBL/GenBank/DDBJ databases">
        <title>Deep-cultivation of Planctomycetes and their phenomic and genomic characterization uncovers novel biology.</title>
        <authorList>
            <person name="Wiegand S."/>
            <person name="Jogler M."/>
            <person name="Boedeker C."/>
            <person name="Pinto D."/>
            <person name="Vollmers J."/>
            <person name="Rivas-Marin E."/>
            <person name="Kohn T."/>
            <person name="Peeters S.H."/>
            <person name="Heuer A."/>
            <person name="Rast P."/>
            <person name="Oberbeckmann S."/>
            <person name="Bunk B."/>
            <person name="Jeske O."/>
            <person name="Meyerdierks A."/>
            <person name="Storesund J.E."/>
            <person name="Kallscheuer N."/>
            <person name="Luecker S."/>
            <person name="Lage O.M."/>
            <person name="Pohl T."/>
            <person name="Merkel B.J."/>
            <person name="Hornburger P."/>
            <person name="Mueller R.-W."/>
            <person name="Bruemmer F."/>
            <person name="Labrenz M."/>
            <person name="Spormann A.M."/>
            <person name="Op den Camp H."/>
            <person name="Overmann J."/>
            <person name="Amann R."/>
            <person name="Jetten M.S.M."/>
            <person name="Mascher T."/>
            <person name="Medema M.H."/>
            <person name="Devos D.P."/>
            <person name="Kaster A.-K."/>
            <person name="Ovreas L."/>
            <person name="Rohde M."/>
            <person name="Galperin M.Y."/>
            <person name="Jogler C."/>
        </authorList>
    </citation>
    <scope>NUCLEOTIDE SEQUENCE [LARGE SCALE GENOMIC DNA]</scope>
    <source>
        <strain evidence="4 5">Enr17</strain>
    </source>
</reference>
<gene>
    <name evidence="4" type="ORF">Enr17x_22400</name>
</gene>
<feature type="region of interest" description="Disordered" evidence="2">
    <location>
        <begin position="1"/>
        <end position="161"/>
    </location>
</feature>
<feature type="compositionally biased region" description="Basic and acidic residues" evidence="2">
    <location>
        <begin position="336"/>
        <end position="346"/>
    </location>
</feature>
<proteinExistence type="predicted"/>
<keyword evidence="4" id="KW-0966">Cell projection</keyword>
<evidence type="ECO:0000259" key="3">
    <source>
        <dbReference type="Pfam" id="PF02120"/>
    </source>
</evidence>
<feature type="compositionally biased region" description="Basic and acidic residues" evidence="2">
    <location>
        <begin position="390"/>
        <end position="400"/>
    </location>
</feature>
<dbReference type="InterPro" id="IPR021136">
    <property type="entry name" value="Flagellar_hook_control-like_C"/>
</dbReference>
<feature type="coiled-coil region" evidence="1">
    <location>
        <begin position="269"/>
        <end position="296"/>
    </location>
</feature>
<keyword evidence="4" id="KW-0969">Cilium</keyword>
<evidence type="ECO:0000256" key="2">
    <source>
        <dbReference type="SAM" id="MobiDB-lite"/>
    </source>
</evidence>